<sequence>MTTSTTHRSLGSKDWMVSPSNRKGEHKEERAMALDLLRQLYNIVKDLFPDREELFFRRLKGWFRGAVHPTEVAEKLSLASPDVSPVALDAWLRYAFLYQESVEHISVDQIYESFKGRHSDAEVFKRLTSIYNFDSGDPKRPMALMHNKLAEKLSSSPDVAASNWMANKLKALQLPPAKIADMLGLRDKNLLCELHHSAAAWIGFVGLLHEEKSDLAIPIKEAWSLLTGNMNMQEKYRFFLLVWPDLPAKLKARVRQARTDLDLMTLFKTG</sequence>
<dbReference type="InParanoid" id="M4B2F0"/>
<dbReference type="Proteomes" id="UP000011713">
    <property type="component" value="Unassembled WGS sequence"/>
</dbReference>
<dbReference type="EnsemblProtists" id="HpaT800448">
    <property type="protein sequence ID" value="HpaP800448"/>
    <property type="gene ID" value="HpaG800448"/>
</dbReference>
<evidence type="ECO:0000313" key="3">
    <source>
        <dbReference type="Proteomes" id="UP000011713"/>
    </source>
</evidence>
<reference evidence="3" key="1">
    <citation type="journal article" date="2010" name="Science">
        <title>Signatures of adaptation to obligate biotrophy in the Hyaloperonospora arabidopsidis genome.</title>
        <authorList>
            <person name="Baxter L."/>
            <person name="Tripathy S."/>
            <person name="Ishaque N."/>
            <person name="Boot N."/>
            <person name="Cabral A."/>
            <person name="Kemen E."/>
            <person name="Thines M."/>
            <person name="Ah-Fong A."/>
            <person name="Anderson R."/>
            <person name="Badejoko W."/>
            <person name="Bittner-Eddy P."/>
            <person name="Boore J.L."/>
            <person name="Chibucos M.C."/>
            <person name="Coates M."/>
            <person name="Dehal P."/>
            <person name="Delehaunty K."/>
            <person name="Dong S."/>
            <person name="Downton P."/>
            <person name="Dumas B."/>
            <person name="Fabro G."/>
            <person name="Fronick C."/>
            <person name="Fuerstenberg S.I."/>
            <person name="Fulton L."/>
            <person name="Gaulin E."/>
            <person name="Govers F."/>
            <person name="Hughes L."/>
            <person name="Humphray S."/>
            <person name="Jiang R.H."/>
            <person name="Judelson H."/>
            <person name="Kamoun S."/>
            <person name="Kyung K."/>
            <person name="Meijer H."/>
            <person name="Minx P."/>
            <person name="Morris P."/>
            <person name="Nelson J."/>
            <person name="Phuntumart V."/>
            <person name="Qutob D."/>
            <person name="Rehmany A."/>
            <person name="Rougon-Cardoso A."/>
            <person name="Ryden P."/>
            <person name="Torto-Alalibo T."/>
            <person name="Studholme D."/>
            <person name="Wang Y."/>
            <person name="Win J."/>
            <person name="Wood J."/>
            <person name="Clifton S.W."/>
            <person name="Rogers J."/>
            <person name="Van den Ackerveken G."/>
            <person name="Jones J.D."/>
            <person name="McDowell J.M."/>
            <person name="Beynon J."/>
            <person name="Tyler B.M."/>
        </authorList>
    </citation>
    <scope>NUCLEOTIDE SEQUENCE [LARGE SCALE GENOMIC DNA]</scope>
    <source>
        <strain evidence="3">Emoy2</strain>
    </source>
</reference>
<reference evidence="2" key="2">
    <citation type="submission" date="2015-06" db="UniProtKB">
        <authorList>
            <consortium name="EnsemblProtists"/>
        </authorList>
    </citation>
    <scope>IDENTIFICATION</scope>
    <source>
        <strain evidence="2">Emoy2</strain>
    </source>
</reference>
<dbReference type="VEuPathDB" id="FungiDB:HpaG800448"/>
<name>M4B2F0_HYAAE</name>
<dbReference type="AlphaFoldDB" id="M4B2F0"/>
<evidence type="ECO:0000256" key="1">
    <source>
        <dbReference type="SAM" id="MobiDB-lite"/>
    </source>
</evidence>
<evidence type="ECO:0008006" key="4">
    <source>
        <dbReference type="Google" id="ProtNLM"/>
    </source>
</evidence>
<keyword evidence="3" id="KW-1185">Reference proteome</keyword>
<protein>
    <recommendedName>
        <fullName evidence="4">RxLR effector candidate protein</fullName>
    </recommendedName>
</protein>
<proteinExistence type="predicted"/>
<evidence type="ECO:0000313" key="2">
    <source>
        <dbReference type="EnsemblProtists" id="HpaP800448"/>
    </source>
</evidence>
<organism evidence="2 3">
    <name type="scientific">Hyaloperonospora arabidopsidis (strain Emoy2)</name>
    <name type="common">Downy mildew agent</name>
    <name type="synonym">Peronospora arabidopsidis</name>
    <dbReference type="NCBI Taxonomy" id="559515"/>
    <lineage>
        <taxon>Eukaryota</taxon>
        <taxon>Sar</taxon>
        <taxon>Stramenopiles</taxon>
        <taxon>Oomycota</taxon>
        <taxon>Peronosporomycetes</taxon>
        <taxon>Peronosporales</taxon>
        <taxon>Peronosporaceae</taxon>
        <taxon>Hyaloperonospora</taxon>
    </lineage>
</organism>
<dbReference type="HOGENOM" id="CLU_1032266_0_0_1"/>
<dbReference type="EMBL" id="JH597777">
    <property type="status" value="NOT_ANNOTATED_CDS"/>
    <property type="molecule type" value="Genomic_DNA"/>
</dbReference>
<feature type="region of interest" description="Disordered" evidence="1">
    <location>
        <begin position="1"/>
        <end position="26"/>
    </location>
</feature>
<accession>M4B2F0</accession>